<gene>
    <name evidence="2" type="ORF">RCL2_001901800</name>
    <name evidence="1" type="ORF">RclHR1_04290004</name>
</gene>
<reference evidence="1 3" key="1">
    <citation type="submission" date="2017-11" db="EMBL/GenBank/DDBJ databases">
        <title>The genome of Rhizophagus clarus HR1 reveals common genetic basis of auxotrophy among arbuscular mycorrhizal fungi.</title>
        <authorList>
            <person name="Kobayashi Y."/>
        </authorList>
    </citation>
    <scope>NUCLEOTIDE SEQUENCE [LARGE SCALE GENOMIC DNA]</scope>
    <source>
        <strain evidence="1 3">HR1</strain>
    </source>
</reference>
<evidence type="ECO:0000313" key="2">
    <source>
        <dbReference type="EMBL" id="GES92232.1"/>
    </source>
</evidence>
<reference evidence="2" key="2">
    <citation type="submission" date="2019-10" db="EMBL/GenBank/DDBJ databases">
        <title>Conservation and host-specific expression of non-tandemly repeated heterogenous ribosome RNA gene in arbuscular mycorrhizal fungi.</title>
        <authorList>
            <person name="Maeda T."/>
            <person name="Kobayashi Y."/>
            <person name="Nakagawa T."/>
            <person name="Ezawa T."/>
            <person name="Yamaguchi K."/>
            <person name="Bino T."/>
            <person name="Nishimoto Y."/>
            <person name="Shigenobu S."/>
            <person name="Kawaguchi M."/>
        </authorList>
    </citation>
    <scope>NUCLEOTIDE SEQUENCE</scope>
    <source>
        <strain evidence="2">HR1</strain>
    </source>
</reference>
<organism evidence="1 3">
    <name type="scientific">Rhizophagus clarus</name>
    <dbReference type="NCBI Taxonomy" id="94130"/>
    <lineage>
        <taxon>Eukaryota</taxon>
        <taxon>Fungi</taxon>
        <taxon>Fungi incertae sedis</taxon>
        <taxon>Mucoromycota</taxon>
        <taxon>Glomeromycotina</taxon>
        <taxon>Glomeromycetes</taxon>
        <taxon>Glomerales</taxon>
        <taxon>Glomeraceae</taxon>
        <taxon>Rhizophagus</taxon>
    </lineage>
</organism>
<keyword evidence="3" id="KW-1185">Reference proteome</keyword>
<evidence type="ECO:0000313" key="1">
    <source>
        <dbReference type="EMBL" id="GBC01668.1"/>
    </source>
</evidence>
<sequence length="104" mass="13163">MFKLNELCFDEESRIEQRFRRPLRTMFKHYQSARWLLFWIFYSIHKDLKVKRFADAEDESNFDKFKNSHRNCWFVNELWDYKYVKDAQNLDRELYNAIIEYEMI</sequence>
<proteinExistence type="predicted"/>
<accession>A0A2Z6RG40</accession>
<dbReference type="OrthoDB" id="2303404at2759"/>
<dbReference type="Proteomes" id="UP000615446">
    <property type="component" value="Unassembled WGS sequence"/>
</dbReference>
<comment type="caution">
    <text evidence="1">The sequence shown here is derived from an EMBL/GenBank/DDBJ whole genome shotgun (WGS) entry which is preliminary data.</text>
</comment>
<name>A0A2Z6RG40_9GLOM</name>
<dbReference type="EMBL" id="BLAL01000215">
    <property type="protein sequence ID" value="GES92232.1"/>
    <property type="molecule type" value="Genomic_DNA"/>
</dbReference>
<evidence type="ECO:0000313" key="3">
    <source>
        <dbReference type="Proteomes" id="UP000247702"/>
    </source>
</evidence>
<dbReference type="AlphaFoldDB" id="A0A2Z6RG40"/>
<dbReference type="Proteomes" id="UP000247702">
    <property type="component" value="Unassembled WGS sequence"/>
</dbReference>
<protein>
    <submittedName>
        <fullName evidence="1">Uncharacterized protein</fullName>
    </submittedName>
</protein>
<dbReference type="EMBL" id="BEXD01003657">
    <property type="protein sequence ID" value="GBC01668.1"/>
    <property type="molecule type" value="Genomic_DNA"/>
</dbReference>